<dbReference type="EMBL" id="SKCS01000140">
    <property type="protein sequence ID" value="TNN15876.1"/>
    <property type="molecule type" value="Genomic_DNA"/>
</dbReference>
<proteinExistence type="predicted"/>
<accession>A0A4Z2DHA3</accession>
<keyword evidence="2" id="KW-1185">Reference proteome</keyword>
<organism evidence="1 2">
    <name type="scientific">Schistosoma japonicum</name>
    <name type="common">Blood fluke</name>
    <dbReference type="NCBI Taxonomy" id="6182"/>
    <lineage>
        <taxon>Eukaryota</taxon>
        <taxon>Metazoa</taxon>
        <taxon>Spiralia</taxon>
        <taxon>Lophotrochozoa</taxon>
        <taxon>Platyhelminthes</taxon>
        <taxon>Trematoda</taxon>
        <taxon>Digenea</taxon>
        <taxon>Strigeidida</taxon>
        <taxon>Schistosomatoidea</taxon>
        <taxon>Schistosomatidae</taxon>
        <taxon>Schistosoma</taxon>
    </lineage>
</organism>
<protein>
    <submittedName>
        <fullName evidence="1">Putative Glra4a protein</fullName>
    </submittedName>
</protein>
<reference evidence="1 2" key="1">
    <citation type="submission" date="2019-03" db="EMBL/GenBank/DDBJ databases">
        <title>An improved genome assembly of the fluke Schistosoma japonicum.</title>
        <authorList>
            <person name="Hu W."/>
            <person name="Luo F."/>
            <person name="Yin M."/>
            <person name="Mo X."/>
            <person name="Sun C."/>
            <person name="Wu Q."/>
            <person name="Zhu B."/>
            <person name="Xiang M."/>
            <person name="Wang J."/>
            <person name="Wang Y."/>
            <person name="Zhang T."/>
            <person name="Xu B."/>
            <person name="Zheng H."/>
            <person name="Feng Z."/>
        </authorList>
    </citation>
    <scope>NUCLEOTIDE SEQUENCE [LARGE SCALE GENOMIC DNA]</scope>
    <source>
        <strain evidence="1">HuSjv2</strain>
        <tissue evidence="1">Worms</tissue>
    </source>
</reference>
<gene>
    <name evidence="1" type="ORF">EWB00_000993</name>
</gene>
<name>A0A4Z2DHA3_SCHJA</name>
<comment type="caution">
    <text evidence="1">The sequence shown here is derived from an EMBL/GenBank/DDBJ whole genome shotgun (WGS) entry which is preliminary data.</text>
</comment>
<evidence type="ECO:0000313" key="1">
    <source>
        <dbReference type="EMBL" id="TNN15876.1"/>
    </source>
</evidence>
<sequence length="82" mass="9485">MSGNYTSSSNQWIRNKTLIVPENHNSSTLPYNLRENVNYEPISNYNTLINSKSLDSSQNRHRSPVLYETITIINTKTGYIDY</sequence>
<dbReference type="Proteomes" id="UP000311919">
    <property type="component" value="Unassembled WGS sequence"/>
</dbReference>
<dbReference type="AlphaFoldDB" id="A0A4Z2DHA3"/>
<evidence type="ECO:0000313" key="2">
    <source>
        <dbReference type="Proteomes" id="UP000311919"/>
    </source>
</evidence>